<comment type="similarity">
    <text evidence="4">Belongs to the alkaline phosphatase family.</text>
</comment>
<dbReference type="InterPro" id="IPR001952">
    <property type="entry name" value="Alkaline_phosphatase"/>
</dbReference>
<keyword evidence="3" id="KW-0862">Zinc</keyword>
<feature type="binding site" evidence="3">
    <location>
        <position position="436"/>
    </location>
    <ligand>
        <name>Mg(2+)</name>
        <dbReference type="ChEBI" id="CHEBI:18420"/>
    </ligand>
</feature>
<gene>
    <name evidence="6" type="ORF">CcaverHIS019_0601170</name>
</gene>
<keyword evidence="3" id="KW-0460">Magnesium</keyword>
<protein>
    <recommendedName>
        <fullName evidence="1">alkaline phosphatase</fullName>
        <ecNumber evidence="1">3.1.3.1</ecNumber>
    </recommendedName>
</protein>
<name>A0AA48L863_9TREE</name>
<feature type="chain" id="PRO_5041425662" description="alkaline phosphatase" evidence="5">
    <location>
        <begin position="19"/>
        <end position="666"/>
    </location>
</feature>
<sequence>MVAVQLLMAALAATAAQAQTFRRTAACPKLGCVFPPDQVNFIAGQTFDIRVEVQAPINGSQAYNGGKVDPNFKLEIGGKGSKLMDVTKFFGLKDPKPETYNFTWYEDLFAEEAKMPSAVNVISKSYRNVQLHKPGRYKVRLTFNGGETQEATWEVNPIPKCAKAKNLLFFVGDGMATSMISAARLLAHKTVNGKYQTHMAFDSAQGYGSQMTHSLDSFITDSANSASALFTGHKMTVNGLNAYTDSTGKPYNNAKVETIFEMFRRTTGGQVGAVSSAYIADATPAAVCAHTSQRSQYHTVIEQYLSGVTMNHSWTPWGGIDVLFGGGAENFIASPANGNVDQFDRWAEHGYQVGFNKTQLEAFTNEDRALAIFTRGNVSTWLDRHIYTDTLKYALQADGTQGAYDQPGLKDMTLKAIDILSTRAKARRTGWALMSEAALIDKNMHVGDVDRALGDLLELDDTVRAVLEHLKEIGELEETLVIVTADHGHGFDVFGSADTKYLKEQKEDRKKRNAVGVYERSGLSAYVVPQDVSPTTHEIFENPQGHFPITWDPRYTIAHGYAAVSDRREDYEVSKEHERIPSALSQDKTQGYFFNPNDSPEGFAMTGNLDPNSGQGVHSLVDVPIYAWSAGHELFRGVMGNVDIAFRVAEALGLGHTSNVTKPYKP</sequence>
<dbReference type="PRINTS" id="PR00113">
    <property type="entry name" value="ALKPHPHTASE"/>
</dbReference>
<feature type="binding site" evidence="3">
    <location>
        <position position="173"/>
    </location>
    <ligand>
        <name>Mg(2+)</name>
        <dbReference type="ChEBI" id="CHEBI:18420"/>
    </ligand>
</feature>
<dbReference type="EMBL" id="AP028217">
    <property type="protein sequence ID" value="BEI93658.1"/>
    <property type="molecule type" value="Genomic_DNA"/>
</dbReference>
<feature type="binding site" evidence="3">
    <location>
        <position position="441"/>
    </location>
    <ligand>
        <name>Zn(2+)</name>
        <dbReference type="ChEBI" id="CHEBI:29105"/>
        <label>2</label>
    </ligand>
</feature>
<feature type="signal peptide" evidence="5">
    <location>
        <begin position="1"/>
        <end position="18"/>
    </location>
</feature>
<dbReference type="Pfam" id="PF00245">
    <property type="entry name" value="Alk_phosphatase"/>
    <property type="match status" value="1"/>
</dbReference>
<keyword evidence="3" id="KW-0479">Metal-binding</keyword>
<reference evidence="6" key="1">
    <citation type="journal article" date="2023" name="BMC Genomics">
        <title>Chromosome-level genome assemblies of Cutaneotrichosporon spp. (Trichosporonales, Basidiomycota) reveal imbalanced evolution between nucleotide sequences and chromosome synteny.</title>
        <authorList>
            <person name="Kobayashi Y."/>
            <person name="Kayamori A."/>
            <person name="Aoki K."/>
            <person name="Shiwa Y."/>
            <person name="Matsutani M."/>
            <person name="Fujita N."/>
            <person name="Sugita T."/>
            <person name="Iwasaki W."/>
            <person name="Tanaka N."/>
            <person name="Takashima M."/>
        </authorList>
    </citation>
    <scope>NUCLEOTIDE SEQUENCE</scope>
    <source>
        <strain evidence="6">HIS019</strain>
    </source>
</reference>
<feature type="binding site" evidence="3">
    <location>
        <position position="618"/>
    </location>
    <ligand>
        <name>Zn(2+)</name>
        <dbReference type="ChEBI" id="CHEBI:29105"/>
        <label>2</label>
    </ligand>
</feature>
<feature type="binding site" evidence="3">
    <location>
        <position position="283"/>
    </location>
    <ligand>
        <name>Mg(2+)</name>
        <dbReference type="ChEBI" id="CHEBI:18420"/>
    </ligand>
</feature>
<feature type="binding site" evidence="3">
    <location>
        <position position="281"/>
    </location>
    <ligand>
        <name>Mg(2+)</name>
        <dbReference type="ChEBI" id="CHEBI:18420"/>
    </ligand>
</feature>
<accession>A0AA48L863</accession>
<dbReference type="AlphaFoldDB" id="A0AA48L863"/>
<feature type="binding site" evidence="3">
    <location>
        <position position="445"/>
    </location>
    <ligand>
        <name>Zn(2+)</name>
        <dbReference type="ChEBI" id="CHEBI:29105"/>
        <label>2</label>
    </ligand>
</feature>
<dbReference type="PANTHER" id="PTHR11596">
    <property type="entry name" value="ALKALINE PHOSPHATASE"/>
    <property type="match status" value="1"/>
</dbReference>
<dbReference type="GeneID" id="85497528"/>
<evidence type="ECO:0000256" key="3">
    <source>
        <dbReference type="PIRSR" id="PIRSR601952-2"/>
    </source>
</evidence>
<keyword evidence="5" id="KW-0732">Signal</keyword>
<comment type="cofactor">
    <cofactor evidence="3">
        <name>Zn(2+)</name>
        <dbReference type="ChEBI" id="CHEBI:29105"/>
    </cofactor>
    <text evidence="3">Binds 2 Zn(2+) ions.</text>
</comment>
<comment type="cofactor">
    <cofactor evidence="3">
        <name>Mg(2+)</name>
        <dbReference type="ChEBI" id="CHEBI:18420"/>
    </cofactor>
    <text evidence="3">Binds 1 Mg(2+) ion.</text>
</comment>
<dbReference type="InterPro" id="IPR017850">
    <property type="entry name" value="Alkaline_phosphatase_core_sf"/>
</dbReference>
<evidence type="ECO:0000313" key="6">
    <source>
        <dbReference type="EMBL" id="BEI93658.1"/>
    </source>
</evidence>
<dbReference type="GO" id="GO:0004035">
    <property type="term" value="F:alkaline phosphatase activity"/>
    <property type="evidence" value="ECO:0007669"/>
    <property type="project" value="UniProtKB-EC"/>
</dbReference>
<dbReference type="PANTHER" id="PTHR11596:SF72">
    <property type="entry name" value="ALKALINE PHOSPHATASE"/>
    <property type="match status" value="1"/>
</dbReference>
<dbReference type="SMART" id="SM00098">
    <property type="entry name" value="alkPPc"/>
    <property type="match status" value="1"/>
</dbReference>
<dbReference type="Proteomes" id="UP001233271">
    <property type="component" value="Chromosome 6"/>
</dbReference>
<feature type="binding site" evidence="3">
    <location>
        <position position="173"/>
    </location>
    <ligand>
        <name>Zn(2+)</name>
        <dbReference type="ChEBI" id="CHEBI:29105"/>
        <label>2</label>
    </ligand>
</feature>
<evidence type="ECO:0000256" key="4">
    <source>
        <dbReference type="RuleBase" id="RU003946"/>
    </source>
</evidence>
<dbReference type="KEGG" id="ccac:CcaHIS019_0601170"/>
<feature type="binding site" evidence="3">
    <location>
        <position position="487"/>
    </location>
    <ligand>
        <name>Zn(2+)</name>
        <dbReference type="ChEBI" id="CHEBI:29105"/>
        <label>2</label>
    </ligand>
</feature>
<feature type="active site" description="Phosphoserine intermediate" evidence="2">
    <location>
        <position position="222"/>
    </location>
</feature>
<evidence type="ECO:0000313" key="7">
    <source>
        <dbReference type="Proteomes" id="UP001233271"/>
    </source>
</evidence>
<dbReference type="Gene3D" id="3.40.720.10">
    <property type="entry name" value="Alkaline Phosphatase, subunit A"/>
    <property type="match status" value="1"/>
</dbReference>
<proteinExistence type="inferred from homology"/>
<evidence type="ECO:0000256" key="1">
    <source>
        <dbReference type="ARBA" id="ARBA00012647"/>
    </source>
</evidence>
<dbReference type="GO" id="GO:0046872">
    <property type="term" value="F:metal ion binding"/>
    <property type="evidence" value="ECO:0007669"/>
    <property type="project" value="UniProtKB-KW"/>
</dbReference>
<feature type="binding site" evidence="3">
    <location>
        <position position="486"/>
    </location>
    <ligand>
        <name>Zn(2+)</name>
        <dbReference type="ChEBI" id="CHEBI:29105"/>
        <label>2</label>
    </ligand>
</feature>
<dbReference type="RefSeq" id="XP_060458923.1">
    <property type="nucleotide sequence ID" value="XM_060602539.1"/>
</dbReference>
<dbReference type="SUPFAM" id="SSF53649">
    <property type="entry name" value="Alkaline phosphatase-like"/>
    <property type="match status" value="1"/>
</dbReference>
<organism evidence="6 7">
    <name type="scientific">Cutaneotrichosporon cavernicola</name>
    <dbReference type="NCBI Taxonomy" id="279322"/>
    <lineage>
        <taxon>Eukaryota</taxon>
        <taxon>Fungi</taxon>
        <taxon>Dikarya</taxon>
        <taxon>Basidiomycota</taxon>
        <taxon>Agaricomycotina</taxon>
        <taxon>Tremellomycetes</taxon>
        <taxon>Trichosporonales</taxon>
        <taxon>Trichosporonaceae</taxon>
        <taxon>Cutaneotrichosporon</taxon>
    </lineage>
</organism>
<dbReference type="CDD" id="cd16012">
    <property type="entry name" value="ALP"/>
    <property type="match status" value="1"/>
</dbReference>
<keyword evidence="7" id="KW-1185">Reference proteome</keyword>
<evidence type="ECO:0000256" key="5">
    <source>
        <dbReference type="SAM" id="SignalP"/>
    </source>
</evidence>
<dbReference type="EC" id="3.1.3.1" evidence="1"/>
<evidence type="ECO:0000256" key="2">
    <source>
        <dbReference type="PIRSR" id="PIRSR601952-1"/>
    </source>
</evidence>